<organism evidence="1 2">
    <name type="scientific">Rhizobium grahamii</name>
    <dbReference type="NCBI Taxonomy" id="1120045"/>
    <lineage>
        <taxon>Bacteria</taxon>
        <taxon>Pseudomonadati</taxon>
        <taxon>Pseudomonadota</taxon>
        <taxon>Alphaproteobacteria</taxon>
        <taxon>Hyphomicrobiales</taxon>
        <taxon>Rhizobiaceae</taxon>
        <taxon>Rhizobium/Agrobacterium group</taxon>
        <taxon>Rhizobium</taxon>
    </lineage>
</organism>
<proteinExistence type="predicted"/>
<reference evidence="1 2" key="1">
    <citation type="submission" date="2019-08" db="EMBL/GenBank/DDBJ databases">
        <title>Prosopis cineraria nodule microbiome.</title>
        <authorList>
            <person name="Ali R."/>
            <person name="Chaluvadi S.R."/>
            <person name="Wang X."/>
        </authorList>
    </citation>
    <scope>NUCLEOTIDE SEQUENCE [LARGE SCALE GENOMIC DNA]</scope>
    <source>
        <strain evidence="1 2">BG7</strain>
        <plasmid evidence="1 2">unnamed</plasmid>
    </source>
</reference>
<dbReference type="OrthoDB" id="9801841at2"/>
<name>A0A5Q0CA45_9HYPH</name>
<sequence>MKRTFVTNDLDSAAMNQTWNELLSQTNIRAFIADSMGGHEAGECASELAVVGVSADIDRFIFVAGGVGIWRSGGRALKTFSPQVQT</sequence>
<keyword evidence="2" id="KW-1185">Reference proteome</keyword>
<geneLocation type="plasmid" evidence="1 2">
    <name>unnamed</name>
</geneLocation>
<gene>
    <name evidence="1" type="ORF">FZ934_20915</name>
</gene>
<dbReference type="EMBL" id="CP043499">
    <property type="protein sequence ID" value="QFY62818.1"/>
    <property type="molecule type" value="Genomic_DNA"/>
</dbReference>
<dbReference type="AlphaFoldDB" id="A0A5Q0CA45"/>
<evidence type="ECO:0000313" key="1">
    <source>
        <dbReference type="EMBL" id="QFY62818.1"/>
    </source>
</evidence>
<keyword evidence="1" id="KW-0614">Plasmid</keyword>
<dbReference type="KEGG" id="rgr:FZ934_20915"/>
<dbReference type="Proteomes" id="UP000326881">
    <property type="component" value="Plasmid unnamed"/>
</dbReference>
<protein>
    <submittedName>
        <fullName evidence="1">Uncharacterized protein</fullName>
    </submittedName>
</protein>
<dbReference type="RefSeq" id="WP_153272804.1">
    <property type="nucleotide sequence ID" value="NZ_CP043499.1"/>
</dbReference>
<evidence type="ECO:0000313" key="2">
    <source>
        <dbReference type="Proteomes" id="UP000326881"/>
    </source>
</evidence>
<accession>A0A5Q0CA45</accession>